<dbReference type="Proteomes" id="UP001501721">
    <property type="component" value="Unassembled WGS sequence"/>
</dbReference>
<feature type="compositionally biased region" description="Low complexity" evidence="1">
    <location>
        <begin position="22"/>
        <end position="53"/>
    </location>
</feature>
<organism evidence="2 3">
    <name type="scientific">Streptomyces graminearus</name>
    <dbReference type="NCBI Taxonomy" id="284030"/>
    <lineage>
        <taxon>Bacteria</taxon>
        <taxon>Bacillati</taxon>
        <taxon>Actinomycetota</taxon>
        <taxon>Actinomycetes</taxon>
        <taxon>Kitasatosporales</taxon>
        <taxon>Streptomycetaceae</taxon>
        <taxon>Streptomyces</taxon>
    </lineage>
</organism>
<reference evidence="2 3" key="1">
    <citation type="journal article" date="2019" name="Int. J. Syst. Evol. Microbiol.">
        <title>The Global Catalogue of Microorganisms (GCM) 10K type strain sequencing project: providing services to taxonomists for standard genome sequencing and annotation.</title>
        <authorList>
            <consortium name="The Broad Institute Genomics Platform"/>
            <consortium name="The Broad Institute Genome Sequencing Center for Infectious Disease"/>
            <person name="Wu L."/>
            <person name="Ma J."/>
        </authorList>
    </citation>
    <scope>NUCLEOTIDE SEQUENCE [LARGE SCALE GENOMIC DNA]</scope>
    <source>
        <strain evidence="2 3">JCM 6923</strain>
    </source>
</reference>
<protein>
    <submittedName>
        <fullName evidence="2">Uncharacterized protein</fullName>
    </submittedName>
</protein>
<evidence type="ECO:0000313" key="2">
    <source>
        <dbReference type="EMBL" id="GAA2497137.1"/>
    </source>
</evidence>
<keyword evidence="3" id="KW-1185">Reference proteome</keyword>
<accession>A0ABN3M815</accession>
<sequence length="91" mass="8898">MGPGGLDLSPGGPESGPGGLELGAAGPESGSGGPELEPGGPESGLDGPELGPGARRRSGRCQSRWALSYVGRGEGSAVRRAVITSVPSSTW</sequence>
<evidence type="ECO:0000256" key="1">
    <source>
        <dbReference type="SAM" id="MobiDB-lite"/>
    </source>
</evidence>
<evidence type="ECO:0000313" key="3">
    <source>
        <dbReference type="Proteomes" id="UP001501721"/>
    </source>
</evidence>
<feature type="region of interest" description="Disordered" evidence="1">
    <location>
        <begin position="1"/>
        <end position="60"/>
    </location>
</feature>
<comment type="caution">
    <text evidence="2">The sequence shown here is derived from an EMBL/GenBank/DDBJ whole genome shotgun (WGS) entry which is preliminary data.</text>
</comment>
<feature type="compositionally biased region" description="Low complexity" evidence="1">
    <location>
        <begin position="1"/>
        <end position="12"/>
    </location>
</feature>
<name>A0ABN3M815_9ACTN</name>
<dbReference type="EMBL" id="BAAATL010000027">
    <property type="protein sequence ID" value="GAA2497137.1"/>
    <property type="molecule type" value="Genomic_DNA"/>
</dbReference>
<proteinExistence type="predicted"/>
<gene>
    <name evidence="2" type="ORF">GCM10010422_51550</name>
</gene>